<dbReference type="GO" id="GO:0005524">
    <property type="term" value="F:ATP binding"/>
    <property type="evidence" value="ECO:0007669"/>
    <property type="project" value="UniProtKB-KW"/>
</dbReference>
<keyword evidence="7" id="KW-1185">Reference proteome</keyword>
<dbReference type="PRINTS" id="PR00301">
    <property type="entry name" value="HEATSHOCK70"/>
</dbReference>
<sequence>MIIGIDLGTTNSLAAIWRDGQCVIVPNALGEHLTPSCVSLDEDGTILVGKAARERLHTHPHLTAATFKRYMGTDKRIRLGSREFRPEELSSMVLRALKEDAEAFLGHPVEEAIVTVPAYFSDAQRKATKAAGKLAGLKVERLLNEPTAAALAYGIRDREQESKFLVFDLGGGTFDVSILELFEGVMEVRASAGDNFLGGEDFSTMLVDAFRSRSGLAKAGGVADAALDQRLRAEAERVKRVLTEQASATMSVRHGGQEYRWDVDEEAVTRLWEPLLARLRAPVERALRDATIRATELDTVVLAGGATRMPVVRKLVSRMFGRFPAIHLDPDEAIALGAAVQAGLKMRDAALDEVVMTDVAPYSMGVAVSRQMGPNQISHGHYQPIIERNSPVPVSRTEPFQTASDYQKTLLLQIYQGEARMVADNVYLGKVEFPIPARKAGEVAIDVRFTYDISGVLEAEVTVLETQEKHRVVITDNAGVMSEQEVAQRLEELAALKIHPRDQIENRTLAARADRMYEQLLGDARQYLGNQISAFHAALETQDPARVRDARTALTQVLKHFEDEHYL</sequence>
<dbReference type="PROSITE" id="PS01036">
    <property type="entry name" value="HSP70_3"/>
    <property type="match status" value="1"/>
</dbReference>
<protein>
    <submittedName>
        <fullName evidence="5">Molecular chaperone HscC</fullName>
    </submittedName>
</protein>
<dbReference type="SUPFAM" id="SSF100920">
    <property type="entry name" value="Heat shock protein 70kD (HSP70), peptide-binding domain"/>
    <property type="match status" value="1"/>
</dbReference>
<dbReference type="SUPFAM" id="SSF53067">
    <property type="entry name" value="Actin-like ATPase domain"/>
    <property type="match status" value="2"/>
</dbReference>
<dbReference type="PROSITE" id="PS00329">
    <property type="entry name" value="HSP70_2"/>
    <property type="match status" value="1"/>
</dbReference>
<dbReference type="InterPro" id="IPR043129">
    <property type="entry name" value="ATPase_NBD"/>
</dbReference>
<dbReference type="RefSeq" id="WP_131143891.1">
    <property type="nucleotide sequence ID" value="NZ_BMWV01000016.1"/>
</dbReference>
<keyword evidence="3 4" id="KW-0067">ATP-binding</keyword>
<dbReference type="FunFam" id="3.30.420.40:FF:000144">
    <property type="entry name" value="Molecular chaperone HscC"/>
    <property type="match status" value="1"/>
</dbReference>
<dbReference type="InterPro" id="IPR029047">
    <property type="entry name" value="HSP70_peptide-bd_sf"/>
</dbReference>
<dbReference type="InterPro" id="IPR013126">
    <property type="entry name" value="Hsp_70_fam"/>
</dbReference>
<dbReference type="Proteomes" id="UP000292307">
    <property type="component" value="Chromosome"/>
</dbReference>
<dbReference type="CDD" id="cd10235">
    <property type="entry name" value="ASKHA_NBD_HSP70_HscC"/>
    <property type="match status" value="1"/>
</dbReference>
<dbReference type="Gene3D" id="3.30.420.40">
    <property type="match status" value="2"/>
</dbReference>
<accession>A0A411WSJ1</accession>
<evidence type="ECO:0000313" key="8">
    <source>
        <dbReference type="Proteomes" id="UP000628442"/>
    </source>
</evidence>
<dbReference type="PROSITE" id="PS00297">
    <property type="entry name" value="HSP70_1"/>
    <property type="match status" value="1"/>
</dbReference>
<evidence type="ECO:0000256" key="1">
    <source>
        <dbReference type="ARBA" id="ARBA00007381"/>
    </source>
</evidence>
<reference evidence="5" key="3">
    <citation type="submission" date="2022-12" db="EMBL/GenBank/DDBJ databases">
        <authorList>
            <person name="Sun Q."/>
            <person name="Kim S."/>
        </authorList>
    </citation>
    <scope>NUCLEOTIDE SEQUENCE</scope>
    <source>
        <strain evidence="5">KCTC 12343</strain>
    </source>
</reference>
<dbReference type="EMBL" id="BMWV01000016">
    <property type="protein sequence ID" value="GGY62740.1"/>
    <property type="molecule type" value="Genomic_DNA"/>
</dbReference>
<dbReference type="InterPro" id="IPR018181">
    <property type="entry name" value="Heat_shock_70_CS"/>
</dbReference>
<dbReference type="EMBL" id="CP036401">
    <property type="protein sequence ID" value="QBH99739.1"/>
    <property type="molecule type" value="Genomic_DNA"/>
</dbReference>
<proteinExistence type="inferred from homology"/>
<name>A0A411WSJ1_9BURK</name>
<gene>
    <name evidence="6" type="ORF">EYF70_01965</name>
    <name evidence="5" type="ORF">GCM10007387_51460</name>
</gene>
<reference evidence="6 7" key="2">
    <citation type="submission" date="2019-02" db="EMBL/GenBank/DDBJ databases">
        <title>Draft Genome Sequences of Six Type Strains of the Genus Massilia.</title>
        <authorList>
            <person name="Miess H."/>
            <person name="Frediansyhah A."/>
            <person name="Gross H."/>
        </authorList>
    </citation>
    <scope>NUCLEOTIDE SEQUENCE [LARGE SCALE GENOMIC DNA]</scope>
    <source>
        <strain evidence="6 7">DSM 17472</strain>
    </source>
</reference>
<dbReference type="Gene3D" id="3.90.640.10">
    <property type="entry name" value="Actin, Chain A, domain 4"/>
    <property type="match status" value="1"/>
</dbReference>
<evidence type="ECO:0000256" key="3">
    <source>
        <dbReference type="ARBA" id="ARBA00022840"/>
    </source>
</evidence>
<dbReference type="InterPro" id="IPR042030">
    <property type="entry name" value="HscC_NBD"/>
</dbReference>
<evidence type="ECO:0000256" key="4">
    <source>
        <dbReference type="RuleBase" id="RU003322"/>
    </source>
</evidence>
<dbReference type="PANTHER" id="PTHR19375">
    <property type="entry name" value="HEAT SHOCK PROTEIN 70KDA"/>
    <property type="match status" value="1"/>
</dbReference>
<comment type="similarity">
    <text evidence="1 4">Belongs to the heat shock protein 70 family.</text>
</comment>
<keyword evidence="2 4" id="KW-0547">Nucleotide-binding</keyword>
<dbReference type="Pfam" id="PF00012">
    <property type="entry name" value="HSP70"/>
    <property type="match status" value="2"/>
</dbReference>
<dbReference type="GO" id="GO:0140662">
    <property type="term" value="F:ATP-dependent protein folding chaperone"/>
    <property type="evidence" value="ECO:0007669"/>
    <property type="project" value="InterPro"/>
</dbReference>
<dbReference type="Proteomes" id="UP000628442">
    <property type="component" value="Unassembled WGS sequence"/>
</dbReference>
<evidence type="ECO:0000313" key="7">
    <source>
        <dbReference type="Proteomes" id="UP000292307"/>
    </source>
</evidence>
<dbReference type="OrthoDB" id="9766019at2"/>
<dbReference type="Gene3D" id="2.60.34.10">
    <property type="entry name" value="Substrate Binding Domain Of DNAk, Chain A, domain 1"/>
    <property type="match status" value="1"/>
</dbReference>
<dbReference type="AlphaFoldDB" id="A0A411WSJ1"/>
<evidence type="ECO:0000313" key="6">
    <source>
        <dbReference type="EMBL" id="QBH99739.1"/>
    </source>
</evidence>
<reference evidence="5" key="1">
    <citation type="journal article" date="2014" name="Int. J. Syst. Evol. Microbiol.">
        <title>Complete genome sequence of Corynebacterium casei LMG S-19264T (=DSM 44701T), isolated from a smear-ripened cheese.</title>
        <authorList>
            <consortium name="US DOE Joint Genome Institute (JGI-PGF)"/>
            <person name="Walter F."/>
            <person name="Albersmeier A."/>
            <person name="Kalinowski J."/>
            <person name="Ruckert C."/>
        </authorList>
    </citation>
    <scope>NUCLEOTIDE SEQUENCE</scope>
    <source>
        <strain evidence="5">KCTC 12343</strain>
    </source>
</reference>
<evidence type="ECO:0000313" key="5">
    <source>
        <dbReference type="EMBL" id="GGY62740.1"/>
    </source>
</evidence>
<organism evidence="5 8">
    <name type="scientific">Pseudoduganella albidiflava</name>
    <dbReference type="NCBI Taxonomy" id="321983"/>
    <lineage>
        <taxon>Bacteria</taxon>
        <taxon>Pseudomonadati</taxon>
        <taxon>Pseudomonadota</taxon>
        <taxon>Betaproteobacteria</taxon>
        <taxon>Burkholderiales</taxon>
        <taxon>Oxalobacteraceae</taxon>
        <taxon>Telluria group</taxon>
        <taxon>Pseudoduganella</taxon>
    </lineage>
</organism>
<evidence type="ECO:0000256" key="2">
    <source>
        <dbReference type="ARBA" id="ARBA00022741"/>
    </source>
</evidence>